<evidence type="ECO:0000313" key="1">
    <source>
        <dbReference type="EMBL" id="KAH3710620.1"/>
    </source>
</evidence>
<protein>
    <submittedName>
        <fullName evidence="1">Uncharacterized protein</fullName>
    </submittedName>
</protein>
<name>A0A9D3Z4S9_DREPO</name>
<organism evidence="1 2">
    <name type="scientific">Dreissena polymorpha</name>
    <name type="common">Zebra mussel</name>
    <name type="synonym">Mytilus polymorpha</name>
    <dbReference type="NCBI Taxonomy" id="45954"/>
    <lineage>
        <taxon>Eukaryota</taxon>
        <taxon>Metazoa</taxon>
        <taxon>Spiralia</taxon>
        <taxon>Lophotrochozoa</taxon>
        <taxon>Mollusca</taxon>
        <taxon>Bivalvia</taxon>
        <taxon>Autobranchia</taxon>
        <taxon>Heteroconchia</taxon>
        <taxon>Euheterodonta</taxon>
        <taxon>Imparidentia</taxon>
        <taxon>Neoheterodontei</taxon>
        <taxon>Myida</taxon>
        <taxon>Dreissenoidea</taxon>
        <taxon>Dreissenidae</taxon>
        <taxon>Dreissena</taxon>
    </lineage>
</organism>
<accession>A0A9D3Z4S9</accession>
<dbReference type="AlphaFoldDB" id="A0A9D3Z4S9"/>
<reference evidence="1" key="1">
    <citation type="journal article" date="2019" name="bioRxiv">
        <title>The Genome of the Zebra Mussel, Dreissena polymorpha: A Resource for Invasive Species Research.</title>
        <authorList>
            <person name="McCartney M.A."/>
            <person name="Auch B."/>
            <person name="Kono T."/>
            <person name="Mallez S."/>
            <person name="Zhang Y."/>
            <person name="Obille A."/>
            <person name="Becker A."/>
            <person name="Abrahante J.E."/>
            <person name="Garbe J."/>
            <person name="Badalamenti J.P."/>
            <person name="Herman A."/>
            <person name="Mangelson H."/>
            <person name="Liachko I."/>
            <person name="Sullivan S."/>
            <person name="Sone E.D."/>
            <person name="Koren S."/>
            <person name="Silverstein K.A.T."/>
            <person name="Beckman K.B."/>
            <person name="Gohl D.M."/>
        </authorList>
    </citation>
    <scope>NUCLEOTIDE SEQUENCE</scope>
    <source>
        <strain evidence="1">Duluth1</strain>
        <tissue evidence="1">Whole animal</tissue>
    </source>
</reference>
<dbReference type="EMBL" id="JAIWYP010000014">
    <property type="protein sequence ID" value="KAH3710620.1"/>
    <property type="molecule type" value="Genomic_DNA"/>
</dbReference>
<comment type="caution">
    <text evidence="1">The sequence shown here is derived from an EMBL/GenBank/DDBJ whole genome shotgun (WGS) entry which is preliminary data.</text>
</comment>
<proteinExistence type="predicted"/>
<gene>
    <name evidence="1" type="ORF">DPMN_070109</name>
</gene>
<keyword evidence="2" id="KW-1185">Reference proteome</keyword>
<dbReference type="Proteomes" id="UP000828390">
    <property type="component" value="Unassembled WGS sequence"/>
</dbReference>
<evidence type="ECO:0000313" key="2">
    <source>
        <dbReference type="Proteomes" id="UP000828390"/>
    </source>
</evidence>
<reference evidence="1" key="2">
    <citation type="submission" date="2020-11" db="EMBL/GenBank/DDBJ databases">
        <authorList>
            <person name="McCartney M.A."/>
            <person name="Auch B."/>
            <person name="Kono T."/>
            <person name="Mallez S."/>
            <person name="Becker A."/>
            <person name="Gohl D.M."/>
            <person name="Silverstein K.A.T."/>
            <person name="Koren S."/>
            <person name="Bechman K.B."/>
            <person name="Herman A."/>
            <person name="Abrahante J.E."/>
            <person name="Garbe J."/>
        </authorList>
    </citation>
    <scope>NUCLEOTIDE SEQUENCE</scope>
    <source>
        <strain evidence="1">Duluth1</strain>
        <tissue evidence="1">Whole animal</tissue>
    </source>
</reference>
<sequence length="166" mass="19130">MLELRQQREINQWKYRLRTASFKSNHPINESVTLAQAYFKRKHGKRFGLPYAQKVFELGSYYNTLYIKTQSPTYLSPSTLSRPDIDLQLTPLVKISDNDKESGSSIAQTHITNNYSKYIQIYTDGSKNDEQQEAGAAYVTQDNLHSQRDALSIYVEFASLMSVNVY</sequence>